<dbReference type="Proteomes" id="UP000078550">
    <property type="component" value="Unassembled WGS sequence"/>
</dbReference>
<dbReference type="Proteomes" id="UP000078555">
    <property type="component" value="Unassembled WGS sequence"/>
</dbReference>
<dbReference type="AlphaFoldDB" id="A0A1A8ZC43"/>
<sequence>MGCRTISHPRPGREPVSQELRALQILELGNFGIGGFGSLHFAIYQFTICRLSFAVCPSPFAICRFPFTKLLFYEVTKERHNFLHGLYAAQFSHAIFSYT</sequence>
<keyword evidence="4" id="KW-1185">Reference proteome</keyword>
<dbReference type="EMBL" id="FLRD01000120">
    <property type="protein sequence ID" value="SBT41557.1"/>
    <property type="molecule type" value="Genomic_DNA"/>
</dbReference>
<dbReference type="EMBL" id="FLRE01000163">
    <property type="protein sequence ID" value="SBT41973.1"/>
    <property type="molecule type" value="Genomic_DNA"/>
</dbReference>
<evidence type="ECO:0000313" key="4">
    <source>
        <dbReference type="Proteomes" id="UP000078555"/>
    </source>
</evidence>
<evidence type="ECO:0000313" key="1">
    <source>
        <dbReference type="EMBL" id="SBT41557.1"/>
    </source>
</evidence>
<organism evidence="1 4">
    <name type="scientific">Plasmodium ovale wallikeri</name>
    <dbReference type="NCBI Taxonomy" id="864142"/>
    <lineage>
        <taxon>Eukaryota</taxon>
        <taxon>Sar</taxon>
        <taxon>Alveolata</taxon>
        <taxon>Apicomplexa</taxon>
        <taxon>Aconoidasida</taxon>
        <taxon>Haemosporida</taxon>
        <taxon>Plasmodiidae</taxon>
        <taxon>Plasmodium</taxon>
        <taxon>Plasmodium (Plasmodium)</taxon>
    </lineage>
</organism>
<evidence type="ECO:0000313" key="3">
    <source>
        <dbReference type="Proteomes" id="UP000078550"/>
    </source>
</evidence>
<gene>
    <name evidence="1" type="ORF">POVWA1_044200</name>
    <name evidence="2" type="ORF">POVWA2_042800</name>
</gene>
<protein>
    <submittedName>
        <fullName evidence="1">Uncharacterized protein</fullName>
    </submittedName>
</protein>
<accession>A0A1A8ZC43</accession>
<evidence type="ECO:0000313" key="2">
    <source>
        <dbReference type="EMBL" id="SBT41973.1"/>
    </source>
</evidence>
<reference evidence="1" key="1">
    <citation type="submission" date="2016-05" db="EMBL/GenBank/DDBJ databases">
        <authorList>
            <person name="Lavstsen T."/>
            <person name="Jespersen J.S."/>
        </authorList>
    </citation>
    <scope>NUCLEOTIDE SEQUENCE [LARGE SCALE GENOMIC DNA]</scope>
</reference>
<reference evidence="3 4" key="2">
    <citation type="submission" date="2016-05" db="EMBL/GenBank/DDBJ databases">
        <authorList>
            <person name="Naeem Raeece"/>
        </authorList>
    </citation>
    <scope>NUCLEOTIDE SEQUENCE [LARGE SCALE GENOMIC DNA]</scope>
</reference>
<proteinExistence type="predicted"/>
<name>A0A1A8ZC43_PLAOA</name>